<organism evidence="13 14">
    <name type="scientific">Stylophora pistillata</name>
    <name type="common">Smooth cauliflower coral</name>
    <dbReference type="NCBI Taxonomy" id="50429"/>
    <lineage>
        <taxon>Eukaryota</taxon>
        <taxon>Metazoa</taxon>
        <taxon>Cnidaria</taxon>
        <taxon>Anthozoa</taxon>
        <taxon>Hexacorallia</taxon>
        <taxon>Scleractinia</taxon>
        <taxon>Astrocoeniina</taxon>
        <taxon>Pocilloporidae</taxon>
        <taxon>Stylophora</taxon>
    </lineage>
</organism>
<evidence type="ECO:0000256" key="1">
    <source>
        <dbReference type="ARBA" id="ARBA00004479"/>
    </source>
</evidence>
<dbReference type="PROSITE" id="PS01180">
    <property type="entry name" value="CUB"/>
    <property type="match status" value="1"/>
</dbReference>
<dbReference type="InterPro" id="IPR003961">
    <property type="entry name" value="FN3_dom"/>
</dbReference>
<dbReference type="OrthoDB" id="10564290at2759"/>
<dbReference type="SMART" id="SM00042">
    <property type="entry name" value="CUB"/>
    <property type="match status" value="1"/>
</dbReference>
<dbReference type="InterPro" id="IPR000859">
    <property type="entry name" value="CUB_dom"/>
</dbReference>
<feature type="domain" description="Fibronectin type-III" evidence="12">
    <location>
        <begin position="152"/>
        <end position="244"/>
    </location>
</feature>
<dbReference type="SUPFAM" id="SSF49854">
    <property type="entry name" value="Spermadhesin, CUB domain"/>
    <property type="match status" value="1"/>
</dbReference>
<evidence type="ECO:0000256" key="5">
    <source>
        <dbReference type="ARBA" id="ARBA00022989"/>
    </source>
</evidence>
<evidence type="ECO:0000259" key="12">
    <source>
        <dbReference type="PROSITE" id="PS50853"/>
    </source>
</evidence>
<evidence type="ECO:0000259" key="11">
    <source>
        <dbReference type="PROSITE" id="PS01180"/>
    </source>
</evidence>
<dbReference type="AlphaFoldDB" id="A0A2B4RG25"/>
<evidence type="ECO:0000313" key="13">
    <source>
        <dbReference type="EMBL" id="PFX16561.1"/>
    </source>
</evidence>
<dbReference type="Gene3D" id="2.60.120.290">
    <property type="entry name" value="Spermadhesin, CUB domain"/>
    <property type="match status" value="1"/>
</dbReference>
<keyword evidence="8" id="KW-0325">Glycoprotein</keyword>
<dbReference type="CDD" id="cd00063">
    <property type="entry name" value="FN3"/>
    <property type="match status" value="2"/>
</dbReference>
<name>A0A2B4RG25_STYPI</name>
<evidence type="ECO:0000256" key="3">
    <source>
        <dbReference type="ARBA" id="ARBA00022729"/>
    </source>
</evidence>
<feature type="transmembrane region" description="Helical" evidence="10">
    <location>
        <begin position="715"/>
        <end position="736"/>
    </location>
</feature>
<dbReference type="EMBL" id="LSMT01000536">
    <property type="protein sequence ID" value="PFX16561.1"/>
    <property type="molecule type" value="Genomic_DNA"/>
</dbReference>
<evidence type="ECO:0000256" key="10">
    <source>
        <dbReference type="SAM" id="Phobius"/>
    </source>
</evidence>
<dbReference type="InterPro" id="IPR057598">
    <property type="entry name" value="Fn3_PTPRU"/>
</dbReference>
<dbReference type="Pfam" id="PF00431">
    <property type="entry name" value="CUB"/>
    <property type="match status" value="2"/>
</dbReference>
<dbReference type="InterPro" id="IPR035914">
    <property type="entry name" value="Sperma_CUB_dom_sf"/>
</dbReference>
<feature type="domain" description="CUB" evidence="11">
    <location>
        <begin position="20"/>
        <end position="144"/>
    </location>
</feature>
<gene>
    <name evidence="13" type="primary">Tll2</name>
    <name evidence="13" type="ORF">AWC38_SpisGene19155</name>
</gene>
<dbReference type="Pfam" id="PF23144">
    <property type="entry name" value="Fn3_PTPRU"/>
    <property type="match status" value="2"/>
</dbReference>
<dbReference type="FunFam" id="2.60.40.10:FF:000028">
    <property type="entry name" value="Neuronal cell adhesion molecule"/>
    <property type="match status" value="1"/>
</dbReference>
<comment type="caution">
    <text evidence="9">Lacks conserved residue(s) required for the propagation of feature annotation.</text>
</comment>
<keyword evidence="3" id="KW-0732">Signal</keyword>
<dbReference type="CDD" id="cd00041">
    <property type="entry name" value="CUB"/>
    <property type="match status" value="1"/>
</dbReference>
<dbReference type="Pfam" id="PF00041">
    <property type="entry name" value="fn3"/>
    <property type="match status" value="2"/>
</dbReference>
<dbReference type="SMART" id="SM00060">
    <property type="entry name" value="FN3"/>
    <property type="match status" value="3"/>
</dbReference>
<evidence type="ECO:0000256" key="7">
    <source>
        <dbReference type="ARBA" id="ARBA00023157"/>
    </source>
</evidence>
<evidence type="ECO:0000256" key="2">
    <source>
        <dbReference type="ARBA" id="ARBA00022692"/>
    </source>
</evidence>
<reference evidence="14" key="1">
    <citation type="journal article" date="2017" name="bioRxiv">
        <title>Comparative analysis of the genomes of Stylophora pistillata and Acropora digitifera provides evidence for extensive differences between species of corals.</title>
        <authorList>
            <person name="Voolstra C.R."/>
            <person name="Li Y."/>
            <person name="Liew Y.J."/>
            <person name="Baumgarten S."/>
            <person name="Zoccola D."/>
            <person name="Flot J.-F."/>
            <person name="Tambutte S."/>
            <person name="Allemand D."/>
            <person name="Aranda M."/>
        </authorList>
    </citation>
    <scope>NUCLEOTIDE SEQUENCE [LARGE SCALE GENOMIC DNA]</scope>
</reference>
<protein>
    <submittedName>
        <fullName evidence="13">Tolloid-like protein 2</fullName>
    </submittedName>
</protein>
<evidence type="ECO:0000313" key="14">
    <source>
        <dbReference type="Proteomes" id="UP000225706"/>
    </source>
</evidence>
<proteinExistence type="predicted"/>
<dbReference type="SUPFAM" id="SSF49265">
    <property type="entry name" value="Fibronectin type III"/>
    <property type="match status" value="3"/>
</dbReference>
<dbReference type="Gene3D" id="2.60.40.10">
    <property type="entry name" value="Immunoglobulins"/>
    <property type="match status" value="4"/>
</dbReference>
<evidence type="ECO:0000256" key="6">
    <source>
        <dbReference type="ARBA" id="ARBA00023136"/>
    </source>
</evidence>
<dbReference type="GO" id="GO:0016020">
    <property type="term" value="C:membrane"/>
    <property type="evidence" value="ECO:0007669"/>
    <property type="project" value="UniProtKB-SubCell"/>
</dbReference>
<dbReference type="PROSITE" id="PS50853">
    <property type="entry name" value="FN3"/>
    <property type="match status" value="2"/>
</dbReference>
<sequence length="824" mass="92372">MQMIPKCSDHKLPHPPDVQCGGDLTADSGDIQTPNFPLSYPDDIDCLWKIEVSHGSRITLTFEEFQEKLVSLRFTHFDLEASGGCDYDYIEVYDGPGTDFPKLGKHCGDDLPSQIRSSTNELLVKFVTDQSVQHSGFAAAYTAESRAPGSAPIIDKKKTKAEDAHTIKVQWNEIAKEDQNGLILGYEVLYKEKGQQSSRLNTTTTNAIIRHLKPYTLYCIKVQGFTKAGESPVSPCFDIRTSDKGSSQPLNVQVQAISSVSILVKWDAPAHPNGDIKEYTIFYGTSKDVQIPSQPRDVSGKLDKGGISITVSWRDPKDHNGIIIMYRVYFEGKRGYDPSFTDNHEIVSGNTSRSTEIGIARLKPGTKYSIYVKARTVKGYGAESVRAELKTPSKRMRKLFVHLCEHVGSEFLLVHQWPIASRQWRQQAAHSIFEQWVRNESGRRRDRWAGPPPPKLPQLVEADVTTTTITISLSPSDDTNGEIIRHQIILEMLGTARALRETTALPEDIHGYQRAQINGDRFYITAMFERRKLPAEFVLGNGKTYGGYENVPLKPGTRYKVYVRGVTERDGMSRQSSRRVTTCRHQIILEMLGTARALRETTALPEDIHGYQRAQINGDRFYITAMFERRKLPAEFVLGNGKTYGGYENVPLKPGTRYKVYVRGVTERDGSARCISLSGGMFFLQKWLYGEPAAIVLPKTDESPVVKEGDNMDGVIAGLLGALILILIAIVAFYLYQRSNRPPNASLKVESQKKEFELRRFNARVTAVESDQTQENLTLVPVSVTTQLTVSESNDHRGPETNETTLVYEEIDLFSPGMMVLSCF</sequence>
<keyword evidence="14" id="KW-1185">Reference proteome</keyword>
<dbReference type="InterPro" id="IPR036116">
    <property type="entry name" value="FN3_sf"/>
</dbReference>
<evidence type="ECO:0000256" key="9">
    <source>
        <dbReference type="PROSITE-ProRule" id="PRU00059"/>
    </source>
</evidence>
<comment type="subcellular location">
    <subcellularLocation>
        <location evidence="1">Membrane</location>
        <topology evidence="1">Single-pass type I membrane protein</topology>
    </subcellularLocation>
</comment>
<keyword evidence="4" id="KW-0677">Repeat</keyword>
<dbReference type="PANTHER" id="PTHR24051">
    <property type="entry name" value="SUSHI DOMAIN-CONTAINING PROTEIN 1"/>
    <property type="match status" value="1"/>
</dbReference>
<evidence type="ECO:0000256" key="8">
    <source>
        <dbReference type="ARBA" id="ARBA00023180"/>
    </source>
</evidence>
<dbReference type="InterPro" id="IPR051622">
    <property type="entry name" value="R-tyr_protein_phosphatases"/>
</dbReference>
<keyword evidence="2 10" id="KW-0812">Transmembrane</keyword>
<dbReference type="FunFam" id="2.60.120.290:FF:000003">
    <property type="entry name" value="Neuropilin"/>
    <property type="match status" value="1"/>
</dbReference>
<feature type="domain" description="Fibronectin type-III" evidence="12">
    <location>
        <begin position="294"/>
        <end position="394"/>
    </location>
</feature>
<keyword evidence="5 10" id="KW-1133">Transmembrane helix</keyword>
<comment type="caution">
    <text evidence="13">The sequence shown here is derived from an EMBL/GenBank/DDBJ whole genome shotgun (WGS) entry which is preliminary data.</text>
</comment>
<accession>A0A2B4RG25</accession>
<dbReference type="InterPro" id="IPR013783">
    <property type="entry name" value="Ig-like_fold"/>
</dbReference>
<evidence type="ECO:0000256" key="4">
    <source>
        <dbReference type="ARBA" id="ARBA00022737"/>
    </source>
</evidence>
<keyword evidence="6 10" id="KW-0472">Membrane</keyword>
<dbReference type="Proteomes" id="UP000225706">
    <property type="component" value="Unassembled WGS sequence"/>
</dbReference>
<dbReference type="PANTHER" id="PTHR24051:SF13">
    <property type="entry name" value="TYROSINE-PROTEIN KINASE RECEPTOR TIE-2-LIKE"/>
    <property type="match status" value="1"/>
</dbReference>
<keyword evidence="7" id="KW-1015">Disulfide bond</keyword>